<gene>
    <name evidence="5" type="ORF">K491DRAFT_298014</name>
</gene>
<protein>
    <recommendedName>
        <fullName evidence="4">Yeast cell wall synthesis Kre9/Knh1-like N-terminal domain-containing protein</fullName>
    </recommendedName>
</protein>
<keyword evidence="1 3" id="KW-0732">Signal</keyword>
<evidence type="ECO:0000259" key="4">
    <source>
        <dbReference type="Pfam" id="PF10342"/>
    </source>
</evidence>
<evidence type="ECO:0000256" key="3">
    <source>
        <dbReference type="SAM" id="SignalP"/>
    </source>
</evidence>
<sequence>MLFIQSLFAGAALVAAVAAEVAITKGPDFGTGVEVGKSYTIEYTPADDTPTTIILRKGDGANLDTVGTLTESATSGSFQWTVDTALPNGKDYALEITQGSETNYWGPFPLSGSTASASSSAASSTESSSATSSASSSASKSDSSSASTTKAPTTIATHASASSTISFSGNHTISSATLEYVRVCVCVCACAGPWLFVSFT</sequence>
<dbReference type="InterPro" id="IPR018466">
    <property type="entry name" value="Kre9/Knh1-like_N"/>
</dbReference>
<accession>A0A6A6SLX0</accession>
<evidence type="ECO:0000256" key="1">
    <source>
        <dbReference type="ARBA" id="ARBA00022729"/>
    </source>
</evidence>
<evidence type="ECO:0000313" key="5">
    <source>
        <dbReference type="EMBL" id="KAF2647613.1"/>
    </source>
</evidence>
<keyword evidence="6" id="KW-1185">Reference proteome</keyword>
<evidence type="ECO:0000313" key="6">
    <source>
        <dbReference type="Proteomes" id="UP000799324"/>
    </source>
</evidence>
<feature type="chain" id="PRO_5025572259" description="Yeast cell wall synthesis Kre9/Knh1-like N-terminal domain-containing protein" evidence="3">
    <location>
        <begin position="20"/>
        <end position="200"/>
    </location>
</feature>
<feature type="domain" description="Yeast cell wall synthesis Kre9/Knh1-like N-terminal" evidence="4">
    <location>
        <begin position="27"/>
        <end position="108"/>
    </location>
</feature>
<feature type="region of interest" description="Disordered" evidence="2">
    <location>
        <begin position="119"/>
        <end position="153"/>
    </location>
</feature>
<dbReference type="OrthoDB" id="5589325at2759"/>
<name>A0A6A6SLX0_9PLEO</name>
<dbReference type="AlphaFoldDB" id="A0A6A6SLX0"/>
<dbReference type="EMBL" id="MU004599">
    <property type="protein sequence ID" value="KAF2647613.1"/>
    <property type="molecule type" value="Genomic_DNA"/>
</dbReference>
<dbReference type="InterPro" id="IPR052982">
    <property type="entry name" value="SRP1/TIP1-like"/>
</dbReference>
<proteinExistence type="predicted"/>
<dbReference type="Pfam" id="PF10342">
    <property type="entry name" value="Kre9_KNH"/>
    <property type="match status" value="1"/>
</dbReference>
<feature type="signal peptide" evidence="3">
    <location>
        <begin position="1"/>
        <end position="19"/>
    </location>
</feature>
<dbReference type="PANTHER" id="PTHR40633">
    <property type="entry name" value="MATRIX PROTEIN, PUTATIVE (AFU_ORTHOLOGUE AFUA_8G05410)-RELATED"/>
    <property type="match status" value="1"/>
</dbReference>
<dbReference type="PANTHER" id="PTHR40633:SF1">
    <property type="entry name" value="GPI ANCHORED SERINE-THREONINE RICH PROTEIN (AFU_ORTHOLOGUE AFUA_1G03630)"/>
    <property type="match status" value="1"/>
</dbReference>
<dbReference type="Proteomes" id="UP000799324">
    <property type="component" value="Unassembled WGS sequence"/>
</dbReference>
<organism evidence="5 6">
    <name type="scientific">Lophiostoma macrostomum CBS 122681</name>
    <dbReference type="NCBI Taxonomy" id="1314788"/>
    <lineage>
        <taxon>Eukaryota</taxon>
        <taxon>Fungi</taxon>
        <taxon>Dikarya</taxon>
        <taxon>Ascomycota</taxon>
        <taxon>Pezizomycotina</taxon>
        <taxon>Dothideomycetes</taxon>
        <taxon>Pleosporomycetidae</taxon>
        <taxon>Pleosporales</taxon>
        <taxon>Lophiostomataceae</taxon>
        <taxon>Lophiostoma</taxon>
    </lineage>
</organism>
<evidence type="ECO:0000256" key="2">
    <source>
        <dbReference type="SAM" id="MobiDB-lite"/>
    </source>
</evidence>
<reference evidence="5" key="1">
    <citation type="journal article" date="2020" name="Stud. Mycol.">
        <title>101 Dothideomycetes genomes: a test case for predicting lifestyles and emergence of pathogens.</title>
        <authorList>
            <person name="Haridas S."/>
            <person name="Albert R."/>
            <person name="Binder M."/>
            <person name="Bloem J."/>
            <person name="Labutti K."/>
            <person name="Salamov A."/>
            <person name="Andreopoulos B."/>
            <person name="Baker S."/>
            <person name="Barry K."/>
            <person name="Bills G."/>
            <person name="Bluhm B."/>
            <person name="Cannon C."/>
            <person name="Castanera R."/>
            <person name="Culley D."/>
            <person name="Daum C."/>
            <person name="Ezra D."/>
            <person name="Gonzalez J."/>
            <person name="Henrissat B."/>
            <person name="Kuo A."/>
            <person name="Liang C."/>
            <person name="Lipzen A."/>
            <person name="Lutzoni F."/>
            <person name="Magnuson J."/>
            <person name="Mondo S."/>
            <person name="Nolan M."/>
            <person name="Ohm R."/>
            <person name="Pangilinan J."/>
            <person name="Park H.-J."/>
            <person name="Ramirez L."/>
            <person name="Alfaro M."/>
            <person name="Sun H."/>
            <person name="Tritt A."/>
            <person name="Yoshinaga Y."/>
            <person name="Zwiers L.-H."/>
            <person name="Turgeon B."/>
            <person name="Goodwin S."/>
            <person name="Spatafora J."/>
            <person name="Crous P."/>
            <person name="Grigoriev I."/>
        </authorList>
    </citation>
    <scope>NUCLEOTIDE SEQUENCE</scope>
    <source>
        <strain evidence="5">CBS 122681</strain>
    </source>
</reference>